<dbReference type="InterPro" id="IPR001841">
    <property type="entry name" value="Znf_RING"/>
</dbReference>
<evidence type="ECO:0000313" key="9">
    <source>
        <dbReference type="Proteomes" id="UP001519460"/>
    </source>
</evidence>
<evidence type="ECO:0000256" key="4">
    <source>
        <dbReference type="PROSITE-ProRule" id="PRU00175"/>
    </source>
</evidence>
<evidence type="ECO:0000256" key="1">
    <source>
        <dbReference type="ARBA" id="ARBA00022723"/>
    </source>
</evidence>
<keyword evidence="3" id="KW-0862">Zinc</keyword>
<keyword evidence="1" id="KW-0479">Metal-binding</keyword>
<feature type="compositionally biased region" description="Polar residues" evidence="6">
    <location>
        <begin position="1"/>
        <end position="11"/>
    </location>
</feature>
<evidence type="ECO:0000256" key="5">
    <source>
        <dbReference type="SAM" id="Coils"/>
    </source>
</evidence>
<keyword evidence="2 4" id="KW-0863">Zinc-finger</keyword>
<feature type="region of interest" description="Disordered" evidence="6">
    <location>
        <begin position="314"/>
        <end position="345"/>
    </location>
</feature>
<reference evidence="8 9" key="1">
    <citation type="journal article" date="2023" name="Sci. Data">
        <title>Genome assembly of the Korean intertidal mud-creeper Batillaria attramentaria.</title>
        <authorList>
            <person name="Patra A.K."/>
            <person name="Ho P.T."/>
            <person name="Jun S."/>
            <person name="Lee S.J."/>
            <person name="Kim Y."/>
            <person name="Won Y.J."/>
        </authorList>
    </citation>
    <scope>NUCLEOTIDE SEQUENCE [LARGE SCALE GENOMIC DNA]</scope>
    <source>
        <strain evidence="8">Wonlab-2016</strain>
    </source>
</reference>
<evidence type="ECO:0000256" key="3">
    <source>
        <dbReference type="ARBA" id="ARBA00022833"/>
    </source>
</evidence>
<dbReference type="SUPFAM" id="SSF57850">
    <property type="entry name" value="RING/U-box"/>
    <property type="match status" value="1"/>
</dbReference>
<dbReference type="InterPro" id="IPR017907">
    <property type="entry name" value="Znf_RING_CS"/>
</dbReference>
<feature type="compositionally biased region" description="Polar residues" evidence="6">
    <location>
        <begin position="63"/>
        <end position="78"/>
    </location>
</feature>
<dbReference type="InterPro" id="IPR013083">
    <property type="entry name" value="Znf_RING/FYVE/PHD"/>
</dbReference>
<protein>
    <recommendedName>
        <fullName evidence="7">RING-type domain-containing protein</fullName>
    </recommendedName>
</protein>
<keyword evidence="5" id="KW-0175">Coiled coil</keyword>
<feature type="compositionally biased region" description="Polar residues" evidence="6">
    <location>
        <begin position="326"/>
        <end position="345"/>
    </location>
</feature>
<dbReference type="AlphaFoldDB" id="A0ABD0L279"/>
<evidence type="ECO:0000313" key="8">
    <source>
        <dbReference type="EMBL" id="KAK7493209.1"/>
    </source>
</evidence>
<feature type="compositionally biased region" description="Basic and acidic residues" evidence="6">
    <location>
        <begin position="16"/>
        <end position="30"/>
    </location>
</feature>
<dbReference type="PANTHER" id="PTHR14134:SF3">
    <property type="entry name" value="RING-CH-TYPE DOMAIN-CONTAINING PROTEIN"/>
    <property type="match status" value="1"/>
</dbReference>
<accession>A0ABD0L279</accession>
<dbReference type="Gene3D" id="3.30.40.10">
    <property type="entry name" value="Zinc/RING finger domain, C3HC4 (zinc finger)"/>
    <property type="match status" value="1"/>
</dbReference>
<dbReference type="PROSITE" id="PS00518">
    <property type="entry name" value="ZF_RING_1"/>
    <property type="match status" value="1"/>
</dbReference>
<dbReference type="InterPro" id="IPR039577">
    <property type="entry name" value="Rad18"/>
</dbReference>
<sequence length="478" mass="53287">MPLKNPRQTKASAAAVKKEDLAQRVKEIKMRQKNWMQQRQEQLSSTPTTPQHSGTDHGHLVKSETNADGNHRSSSQPEGGSGTRDVTRGQSKERVPSANAKDRVKPAVNKWLQSCKPEEAETEGPQVKKTPSQERSLSTQQQTPKSAAELYEAREVNVGNGEVPSQRHLPLSPSEFDSLADSIVSRVKKDLGLGLGEGAGQKGMRQSPSQDVVPRCRTFVQESPVDKLEPDSIMPSVASVASVDSQLDLSSHRCPLCSTLMLQAEHLPMLVVPCGHTICKVCAGSHNTCRLCGTRVASLTTNIMLQQIIQEFHRKRNRRRAGNANTSNSQDPSSGRPTTRSVQPSVSYATQLRNFMEREEALQEEAKNARKEREQMVSLAKRALRQLDAIQREEDMLLEQQQELEEKLRVIREHKDEYSGECQRLQAQQKESEERVALVEKTLQSLGEEIDKVRFLAEGQAEAVTAADRRVRRDTAAQ</sequence>
<feature type="compositionally biased region" description="Polar residues" evidence="6">
    <location>
        <begin position="34"/>
        <end position="53"/>
    </location>
</feature>
<evidence type="ECO:0000256" key="2">
    <source>
        <dbReference type="ARBA" id="ARBA00022771"/>
    </source>
</evidence>
<feature type="region of interest" description="Disordered" evidence="6">
    <location>
        <begin position="1"/>
        <end position="147"/>
    </location>
</feature>
<dbReference type="PROSITE" id="PS50089">
    <property type="entry name" value="ZF_RING_2"/>
    <property type="match status" value="1"/>
</dbReference>
<comment type="caution">
    <text evidence="8">The sequence shown here is derived from an EMBL/GenBank/DDBJ whole genome shotgun (WGS) entry which is preliminary data.</text>
</comment>
<dbReference type="PANTHER" id="PTHR14134">
    <property type="entry name" value="E3 UBIQUITIN-PROTEIN LIGASE RAD18"/>
    <property type="match status" value="1"/>
</dbReference>
<dbReference type="Proteomes" id="UP001519460">
    <property type="component" value="Unassembled WGS sequence"/>
</dbReference>
<proteinExistence type="predicted"/>
<name>A0ABD0L279_9CAEN</name>
<dbReference type="EMBL" id="JACVVK020000095">
    <property type="protein sequence ID" value="KAK7493209.1"/>
    <property type="molecule type" value="Genomic_DNA"/>
</dbReference>
<keyword evidence="9" id="KW-1185">Reference proteome</keyword>
<evidence type="ECO:0000259" key="7">
    <source>
        <dbReference type="PROSITE" id="PS50089"/>
    </source>
</evidence>
<gene>
    <name evidence="8" type="ORF">BaRGS_00015546</name>
</gene>
<feature type="coiled-coil region" evidence="5">
    <location>
        <begin position="352"/>
        <end position="449"/>
    </location>
</feature>
<organism evidence="8 9">
    <name type="scientific">Batillaria attramentaria</name>
    <dbReference type="NCBI Taxonomy" id="370345"/>
    <lineage>
        <taxon>Eukaryota</taxon>
        <taxon>Metazoa</taxon>
        <taxon>Spiralia</taxon>
        <taxon>Lophotrochozoa</taxon>
        <taxon>Mollusca</taxon>
        <taxon>Gastropoda</taxon>
        <taxon>Caenogastropoda</taxon>
        <taxon>Sorbeoconcha</taxon>
        <taxon>Cerithioidea</taxon>
        <taxon>Batillariidae</taxon>
        <taxon>Batillaria</taxon>
    </lineage>
</organism>
<feature type="compositionally biased region" description="Polar residues" evidence="6">
    <location>
        <begin position="129"/>
        <end position="145"/>
    </location>
</feature>
<feature type="domain" description="RING-type" evidence="7">
    <location>
        <begin position="254"/>
        <end position="292"/>
    </location>
</feature>
<evidence type="ECO:0000256" key="6">
    <source>
        <dbReference type="SAM" id="MobiDB-lite"/>
    </source>
</evidence>
<dbReference type="GO" id="GO:0008270">
    <property type="term" value="F:zinc ion binding"/>
    <property type="evidence" value="ECO:0007669"/>
    <property type="project" value="UniProtKB-KW"/>
</dbReference>
<feature type="compositionally biased region" description="Basic and acidic residues" evidence="6">
    <location>
        <begin position="85"/>
        <end position="105"/>
    </location>
</feature>